<organism evidence="12 13">
    <name type="scientific">Comamonas testosteroni</name>
    <name type="common">Pseudomonas testosteroni</name>
    <dbReference type="NCBI Taxonomy" id="285"/>
    <lineage>
        <taxon>Bacteria</taxon>
        <taxon>Pseudomonadati</taxon>
        <taxon>Pseudomonadota</taxon>
        <taxon>Betaproteobacteria</taxon>
        <taxon>Burkholderiales</taxon>
        <taxon>Comamonadaceae</taxon>
        <taxon>Comamonas</taxon>
    </lineage>
</organism>
<dbReference type="AlphaFoldDB" id="A0A096FE70"/>
<keyword evidence="6" id="KW-0732">Signal</keyword>
<evidence type="ECO:0000256" key="7">
    <source>
        <dbReference type="ARBA" id="ARBA00023065"/>
    </source>
</evidence>
<evidence type="ECO:0000256" key="3">
    <source>
        <dbReference type="ARBA" id="ARBA00022448"/>
    </source>
</evidence>
<dbReference type="Pfam" id="PF13609">
    <property type="entry name" value="Porin_4"/>
    <property type="match status" value="1"/>
</dbReference>
<evidence type="ECO:0000256" key="5">
    <source>
        <dbReference type="ARBA" id="ARBA00022692"/>
    </source>
</evidence>
<name>A0A096FE70_COMTE</name>
<protein>
    <submittedName>
        <fullName evidence="12">Porin</fullName>
    </submittedName>
</protein>
<keyword evidence="7" id="KW-0406">Ion transport</keyword>
<evidence type="ECO:0000313" key="12">
    <source>
        <dbReference type="EMBL" id="KGH28023.1"/>
    </source>
</evidence>
<dbReference type="GO" id="GO:0009279">
    <property type="term" value="C:cell outer membrane"/>
    <property type="evidence" value="ECO:0007669"/>
    <property type="project" value="UniProtKB-SubCell"/>
</dbReference>
<evidence type="ECO:0000256" key="6">
    <source>
        <dbReference type="ARBA" id="ARBA00022729"/>
    </source>
</evidence>
<dbReference type="Gene3D" id="2.40.160.10">
    <property type="entry name" value="Porin"/>
    <property type="match status" value="1"/>
</dbReference>
<dbReference type="PANTHER" id="PTHR34501:SF9">
    <property type="entry name" value="MAJOR OUTER MEMBRANE PROTEIN P.IA"/>
    <property type="match status" value="1"/>
</dbReference>
<dbReference type="InterPro" id="IPR050298">
    <property type="entry name" value="Gram-neg_bact_OMP"/>
</dbReference>
<evidence type="ECO:0000313" key="13">
    <source>
        <dbReference type="Proteomes" id="UP000029553"/>
    </source>
</evidence>
<evidence type="ECO:0000256" key="8">
    <source>
        <dbReference type="ARBA" id="ARBA00023114"/>
    </source>
</evidence>
<comment type="caution">
    <text evidence="12">The sequence shown here is derived from an EMBL/GenBank/DDBJ whole genome shotgun (WGS) entry which is preliminary data.</text>
</comment>
<dbReference type="Proteomes" id="UP000029553">
    <property type="component" value="Unassembled WGS sequence"/>
</dbReference>
<evidence type="ECO:0000256" key="1">
    <source>
        <dbReference type="ARBA" id="ARBA00004571"/>
    </source>
</evidence>
<keyword evidence="3" id="KW-0813">Transport</keyword>
<dbReference type="GO" id="GO:0015288">
    <property type="term" value="F:porin activity"/>
    <property type="evidence" value="ECO:0007669"/>
    <property type="project" value="UniProtKB-KW"/>
</dbReference>
<dbReference type="PANTHER" id="PTHR34501">
    <property type="entry name" value="PROTEIN YDDL-RELATED"/>
    <property type="match status" value="1"/>
</dbReference>
<keyword evidence="9" id="KW-0472">Membrane</keyword>
<keyword evidence="5" id="KW-0812">Transmembrane</keyword>
<evidence type="ECO:0000256" key="2">
    <source>
        <dbReference type="ARBA" id="ARBA00011233"/>
    </source>
</evidence>
<keyword evidence="4" id="KW-1134">Transmembrane beta strand</keyword>
<proteinExistence type="predicted"/>
<dbReference type="GO" id="GO:0006811">
    <property type="term" value="P:monoatomic ion transport"/>
    <property type="evidence" value="ECO:0007669"/>
    <property type="project" value="UniProtKB-KW"/>
</dbReference>
<evidence type="ECO:0000259" key="11">
    <source>
        <dbReference type="Pfam" id="PF13609"/>
    </source>
</evidence>
<keyword evidence="10" id="KW-0998">Cell outer membrane</keyword>
<reference evidence="12 13" key="1">
    <citation type="submission" date="2013-09" db="EMBL/GenBank/DDBJ databases">
        <title>High correlation between genotypes and phenotypes of environmental bacteria Comamonas testosteroni strains.</title>
        <authorList>
            <person name="Liu L."/>
            <person name="Zhu W."/>
            <person name="Xia X."/>
            <person name="Xu B."/>
            <person name="Luo M."/>
            <person name="Wang G."/>
        </authorList>
    </citation>
    <scope>NUCLEOTIDE SEQUENCE [LARGE SCALE GENOMIC DNA]</scope>
    <source>
        <strain evidence="12 13">JL40</strain>
    </source>
</reference>
<evidence type="ECO:0000256" key="10">
    <source>
        <dbReference type="ARBA" id="ARBA00023237"/>
    </source>
</evidence>
<dbReference type="GO" id="GO:0046930">
    <property type="term" value="C:pore complex"/>
    <property type="evidence" value="ECO:0007669"/>
    <property type="project" value="UniProtKB-KW"/>
</dbReference>
<dbReference type="InterPro" id="IPR023614">
    <property type="entry name" value="Porin_dom_sf"/>
</dbReference>
<dbReference type="SUPFAM" id="SSF56935">
    <property type="entry name" value="Porins"/>
    <property type="match status" value="1"/>
</dbReference>
<gene>
    <name evidence="12" type="ORF">P353_16655</name>
</gene>
<evidence type="ECO:0000256" key="4">
    <source>
        <dbReference type="ARBA" id="ARBA00022452"/>
    </source>
</evidence>
<evidence type="ECO:0000256" key="9">
    <source>
        <dbReference type="ARBA" id="ARBA00023136"/>
    </source>
</evidence>
<dbReference type="CDD" id="cd00342">
    <property type="entry name" value="gram_neg_porins"/>
    <property type="match status" value="1"/>
</dbReference>
<dbReference type="EMBL" id="AWOR01000053">
    <property type="protein sequence ID" value="KGH28023.1"/>
    <property type="molecule type" value="Genomic_DNA"/>
</dbReference>
<comment type="subunit">
    <text evidence="2">Homotrimer.</text>
</comment>
<accession>A0A096FE70</accession>
<dbReference type="InterPro" id="IPR033900">
    <property type="entry name" value="Gram_neg_porin_domain"/>
</dbReference>
<feature type="domain" description="Porin" evidence="11">
    <location>
        <begin position="1"/>
        <end position="320"/>
    </location>
</feature>
<sequence>MYGLVDASVGSFKGNATGVGALDRRITKADSGGMSTSHFGLRGREDLGGGVGVAFELSAFFRNDTGSAGRSDAIGPPVNVQTDPFWARASWVGISSQDWGQLRLGNAATQLFVNSITSNAFGDSTVFSPLNLVTHIGAQQAGGTSWANQLIYDSPNFSGVRFSVAHSFSEGRGANSSARVLYEPGPWTASLVWQAAKKDPLTFADGTTNNDMKTIMLGGSYDFGAAKVFAHVGRIQNDGTSAVPQDVAYRVAEVSVAVPVGSGRILAGYALRKTSDMPVPVPSTAAGGNIRRAVLTVAYDHQMSKRTDVYALVMSDRTKTLALPVPLSTVGASGVSAVVGIRHRF</sequence>
<keyword evidence="8" id="KW-0626">Porin</keyword>
<comment type="subcellular location">
    <subcellularLocation>
        <location evidence="1">Cell outer membrane</location>
        <topology evidence="1">Multi-pass membrane protein</topology>
    </subcellularLocation>
</comment>